<organism evidence="1 2">
    <name type="scientific">Mycobacterium phage RedRock</name>
    <dbReference type="NCBI Taxonomy" id="711470"/>
    <lineage>
        <taxon>Viruses</taxon>
        <taxon>Duplodnaviria</taxon>
        <taxon>Heunggongvirae</taxon>
        <taxon>Uroviricota</taxon>
        <taxon>Caudoviricetes</taxon>
        <taxon>Fromanvirus</taxon>
        <taxon>Fromanvirus redrock</taxon>
    </lineage>
</organism>
<dbReference type="GeneID" id="22111022"/>
<dbReference type="Proteomes" id="UP000001547">
    <property type="component" value="Segment"/>
</dbReference>
<dbReference type="KEGG" id="vg:22111022"/>
<proteinExistence type="predicted"/>
<evidence type="ECO:0000313" key="1">
    <source>
        <dbReference type="EMBL" id="ADB93772.1"/>
    </source>
</evidence>
<dbReference type="RefSeq" id="YP_009101332.1">
    <property type="nucleotide sequence ID" value="NC_025444.1"/>
</dbReference>
<name>D3JZE1_9CAUD</name>
<dbReference type="EMBL" id="GU339467">
    <property type="protein sequence ID" value="ADB93772.1"/>
    <property type="molecule type" value="Genomic_DNA"/>
</dbReference>
<gene>
    <name evidence="1" type="primary">79</name>
    <name evidence="1" type="ORF">REDROCK_79</name>
</gene>
<accession>D3JZE1</accession>
<protein>
    <submittedName>
        <fullName evidence="1">Uncharacterized protein</fullName>
    </submittedName>
</protein>
<keyword evidence="2" id="KW-1185">Reference proteome</keyword>
<sequence>MREKRIPLSPKLALDQFKEVWGDGYLLGDIATKLTCIEFEAMADLLLAIGVDERTVEAFEDDHSEGDDCGDMHCRCDDTDCIEERTKA</sequence>
<evidence type="ECO:0000313" key="2">
    <source>
        <dbReference type="Proteomes" id="UP000001547"/>
    </source>
</evidence>
<dbReference type="OrthoDB" id="21414at10239"/>
<reference evidence="2" key="1">
    <citation type="submission" date="2009-12" db="EMBL/GenBank/DDBJ databases">
        <authorList>
            <person name="Jacobs-Sera D."/>
            <person name="Zellars M."/>
            <person name="Wells M.E."/>
            <person name="Webb J.L."/>
            <person name="Ware V.C."/>
            <person name="Vazquez E."/>
            <person name="TamarapuParthasarathy P."/>
            <person name="Smith I.A."/>
            <person name="Simon S.E."/>
            <person name="Shaffer C.D."/>
            <person name="Rubin M.R."/>
            <person name="Rosenzweig R.F."/>
            <person name="Rinehart C.A."/>
            <person name="Qin H."/>
            <person name="Pillay I."/>
            <person name="Payne D.E.II."/>
            <person name="Padolina J.M."/>
            <person name="Novick P.A."/>
            <person name="Miller E.S."/>
            <person name="Mayer E.S."/>
            <person name="Marzillier J.Y."/>
            <person name="Mageeney C.M."/>
            <person name="MacGibeny M.A."/>
            <person name="Li W."/>
            <person name="Lee J.Y."/>
            <person name="Kinnersley M.A."/>
            <person name="King-Smith C."/>
            <person name="King R.A."/>
            <person name="Kenna M.A."/>
            <person name="Kearse M.G."/>
            <person name="Johnson B.K."/>
            <person name="Johnson A.A."/>
            <person name="Johnson C.M."/>
            <person name="Hughes L.E."/>
            <person name="Harrison M."/>
            <person name="Guild N.A."/>
            <person name="Gilbert J.L."/>
            <person name="Fillman C.L."/>
            <person name="Felton C.M."/>
            <person name="Dunbar D.A."/>
            <person name="Dennehy J.J."/>
            <person name="DeJong R.J."/>
            <person name="Carson S."/>
            <person name="Burnett S.H."/>
            <person name="Breakwell D.P."/>
            <person name="Berrios J.E."/>
            <person name="Benjamin R.C."/>
            <person name="Anderson J.J."/>
            <person name="Bradley K.W."/>
            <person name="Khaja R."/>
            <person name="Lee E."/>
            <person name="Barker L.P."/>
            <person name="Lewis M.F."/>
            <person name="Jordan T.C."/>
            <person name="Cresawn S.G."/>
            <person name="Grace M.A."/>
            <person name="Pope W.H."/>
            <person name="Ko C."/>
            <person name="Russell D.A."/>
            <person name="Peebles C.L."/>
            <person name="Lawrence J.L."/>
            <person name="Hendrix R.W."/>
            <person name="Hatfull G.F."/>
        </authorList>
    </citation>
    <scope>NUCLEOTIDE SEQUENCE [LARGE SCALE GENOMIC DNA]</scope>
</reference>